<comment type="caution">
    <text evidence="1">The sequence shown here is derived from an EMBL/GenBank/DDBJ whole genome shotgun (WGS) entry which is preliminary data.</text>
</comment>
<accession>A0A016RS09</accession>
<dbReference type="EMBL" id="JARK01001733">
    <property type="protein sequence ID" value="EYB80912.1"/>
    <property type="molecule type" value="Genomic_DNA"/>
</dbReference>
<organism evidence="1 2">
    <name type="scientific">Ancylostoma ceylanicum</name>
    <dbReference type="NCBI Taxonomy" id="53326"/>
    <lineage>
        <taxon>Eukaryota</taxon>
        <taxon>Metazoa</taxon>
        <taxon>Ecdysozoa</taxon>
        <taxon>Nematoda</taxon>
        <taxon>Chromadorea</taxon>
        <taxon>Rhabditida</taxon>
        <taxon>Rhabditina</taxon>
        <taxon>Rhabditomorpha</taxon>
        <taxon>Strongyloidea</taxon>
        <taxon>Ancylostomatidae</taxon>
        <taxon>Ancylostomatinae</taxon>
        <taxon>Ancylostoma</taxon>
    </lineage>
</organism>
<name>A0A016RS09_9BILA</name>
<dbReference type="Proteomes" id="UP000024635">
    <property type="component" value="Unassembled WGS sequence"/>
</dbReference>
<evidence type="ECO:0000313" key="2">
    <source>
        <dbReference type="Proteomes" id="UP000024635"/>
    </source>
</evidence>
<evidence type="ECO:0000313" key="1">
    <source>
        <dbReference type="EMBL" id="EYB80912.1"/>
    </source>
</evidence>
<sequence length="72" mass="8396">MLYAYVQCIRNDESAQAVHVAAGSLVRIRKTTMKRDTQIRDDDVDCWQVWNLDRVGGLVVSDRRYYLVLCFV</sequence>
<keyword evidence="2" id="KW-1185">Reference proteome</keyword>
<dbReference type="AlphaFoldDB" id="A0A016RS09"/>
<proteinExistence type="predicted"/>
<gene>
    <name evidence="1" type="primary">Acey_s0397.g702</name>
    <name evidence="1" type="ORF">Y032_0397g702</name>
</gene>
<protein>
    <submittedName>
        <fullName evidence="1">Uncharacterized protein</fullName>
    </submittedName>
</protein>
<reference evidence="2" key="1">
    <citation type="journal article" date="2015" name="Nat. Genet.">
        <title>The genome and transcriptome of the zoonotic hookworm Ancylostoma ceylanicum identify infection-specific gene families.</title>
        <authorList>
            <person name="Schwarz E.M."/>
            <person name="Hu Y."/>
            <person name="Antoshechkin I."/>
            <person name="Miller M.M."/>
            <person name="Sternberg P.W."/>
            <person name="Aroian R.V."/>
        </authorList>
    </citation>
    <scope>NUCLEOTIDE SEQUENCE</scope>
    <source>
        <strain evidence="2">HY135</strain>
    </source>
</reference>